<dbReference type="FunFam" id="3.40.50.2000:FF:000009">
    <property type="entry name" value="Sterol 3-beta-glucosyltransferase UGT80A2"/>
    <property type="match status" value="1"/>
</dbReference>
<dbReference type="InterPro" id="IPR010610">
    <property type="entry name" value="EryCIII-like_C"/>
</dbReference>
<dbReference type="Gene3D" id="3.40.50.2000">
    <property type="entry name" value="Glycogen Phosphorylase B"/>
    <property type="match status" value="2"/>
</dbReference>
<organism evidence="3 4">
    <name type="scientific">Roseivirga pacifica</name>
    <dbReference type="NCBI Taxonomy" id="1267423"/>
    <lineage>
        <taxon>Bacteria</taxon>
        <taxon>Pseudomonadati</taxon>
        <taxon>Bacteroidota</taxon>
        <taxon>Cytophagia</taxon>
        <taxon>Cytophagales</taxon>
        <taxon>Roseivirgaceae</taxon>
        <taxon>Roseivirga</taxon>
    </lineage>
</organism>
<evidence type="ECO:0000313" key="4">
    <source>
        <dbReference type="Proteomes" id="UP000199437"/>
    </source>
</evidence>
<feature type="domain" description="Erythromycin biosynthesis protein CIII-like C-terminal" evidence="2">
    <location>
        <begin position="311"/>
        <end position="417"/>
    </location>
</feature>
<dbReference type="InterPro" id="IPR050426">
    <property type="entry name" value="Glycosyltransferase_28"/>
</dbReference>
<dbReference type="RefSeq" id="WP_139177676.1">
    <property type="nucleotide sequence ID" value="NZ_FOIR01000004.1"/>
</dbReference>
<keyword evidence="3" id="KW-0808">Transferase</keyword>
<dbReference type="PANTHER" id="PTHR48050:SF13">
    <property type="entry name" value="STEROL 3-BETA-GLUCOSYLTRANSFERASE UGT80A2"/>
    <property type="match status" value="1"/>
</dbReference>
<dbReference type="Pfam" id="PF03033">
    <property type="entry name" value="Glyco_transf_28"/>
    <property type="match status" value="1"/>
</dbReference>
<sequence length="418" mass="46992">MKFLLIALGTRGDIEPFLAVGEMLANRGHDVTGVFPQQFEQITLDSSMEFIPMTAEFLDMIEGEVGKQALGGKGNFVQKFKAYYKLYKASKEINRTIFKQQFEAIEALQPDKIIHSIKATIPVHWGVDRPGKSIILSPIPCVVHPIKGRSSMAFRGKDLGKLLNKWSYKFTTYATVKNLRFYLTKLLHIEANNDQKTLKSAMQNEPAIFTVSPSLINTQGLPKQVAFLGYQERNKTRTWQPDEALKHFLEKNQKFIFLTFGSMSNPEPVQKTKVMMDIFQQLGIPAIINTAGGGLIEPSDYNKSQFYFTSNIPYDWILPKTHAIIHHGGSGTTHLGLKYGCASMIIPHIIDQFFWNNVLSDLGVGPKGIKIGSISQSNLEPLVNSLWTNIDFKQAASSIAQKMAKEDFQEELMQILEA</sequence>
<proteinExistence type="predicted"/>
<name>A0A1I0RJG8_9BACT</name>
<dbReference type="EMBL" id="FOIR01000004">
    <property type="protein sequence ID" value="SEW40909.1"/>
    <property type="molecule type" value="Genomic_DNA"/>
</dbReference>
<dbReference type="GeneID" id="99988321"/>
<protein>
    <submittedName>
        <fullName evidence="3">UDP:flavonoid glycosyltransferase YjiC, YdhE family</fullName>
    </submittedName>
</protein>
<accession>A0A1I0RJG8</accession>
<feature type="domain" description="Glycosyltransferase family 28 N-terminal" evidence="1">
    <location>
        <begin position="3"/>
        <end position="124"/>
    </location>
</feature>
<dbReference type="AlphaFoldDB" id="A0A1I0RJG8"/>
<keyword evidence="4" id="KW-1185">Reference proteome</keyword>
<dbReference type="OrthoDB" id="9805366at2"/>
<evidence type="ECO:0000259" key="1">
    <source>
        <dbReference type="Pfam" id="PF03033"/>
    </source>
</evidence>
<dbReference type="Pfam" id="PF06722">
    <property type="entry name" value="EryCIII-like_C"/>
    <property type="match status" value="1"/>
</dbReference>
<dbReference type="STRING" id="1267423.SAMN05216290_3651"/>
<evidence type="ECO:0000313" key="3">
    <source>
        <dbReference type="EMBL" id="SEW40909.1"/>
    </source>
</evidence>
<dbReference type="GO" id="GO:0005975">
    <property type="term" value="P:carbohydrate metabolic process"/>
    <property type="evidence" value="ECO:0007669"/>
    <property type="project" value="InterPro"/>
</dbReference>
<dbReference type="InterPro" id="IPR004276">
    <property type="entry name" value="GlycoTrans_28_N"/>
</dbReference>
<evidence type="ECO:0000259" key="2">
    <source>
        <dbReference type="Pfam" id="PF06722"/>
    </source>
</evidence>
<dbReference type="Proteomes" id="UP000199437">
    <property type="component" value="Unassembled WGS sequence"/>
</dbReference>
<dbReference type="PANTHER" id="PTHR48050">
    <property type="entry name" value="STEROL 3-BETA-GLUCOSYLTRANSFERASE"/>
    <property type="match status" value="1"/>
</dbReference>
<dbReference type="GO" id="GO:1901137">
    <property type="term" value="P:carbohydrate derivative biosynthetic process"/>
    <property type="evidence" value="ECO:0007669"/>
    <property type="project" value="UniProtKB-ARBA"/>
</dbReference>
<gene>
    <name evidence="3" type="ORF">SAMN05216290_3651</name>
</gene>
<dbReference type="GO" id="GO:0016758">
    <property type="term" value="F:hexosyltransferase activity"/>
    <property type="evidence" value="ECO:0007669"/>
    <property type="project" value="InterPro"/>
</dbReference>
<reference evidence="4" key="1">
    <citation type="submission" date="2016-10" db="EMBL/GenBank/DDBJ databases">
        <authorList>
            <person name="Varghese N."/>
            <person name="Submissions S."/>
        </authorList>
    </citation>
    <scope>NUCLEOTIDE SEQUENCE [LARGE SCALE GENOMIC DNA]</scope>
    <source>
        <strain evidence="4">CGMCC 1.12402</strain>
    </source>
</reference>
<dbReference type="SUPFAM" id="SSF53756">
    <property type="entry name" value="UDP-Glycosyltransferase/glycogen phosphorylase"/>
    <property type="match status" value="1"/>
</dbReference>